<keyword evidence="3" id="KW-1185">Reference proteome</keyword>
<feature type="transmembrane region" description="Helical" evidence="1">
    <location>
        <begin position="84"/>
        <end position="107"/>
    </location>
</feature>
<organism evidence="4">
    <name type="scientific">Soboliphyme baturini</name>
    <dbReference type="NCBI Taxonomy" id="241478"/>
    <lineage>
        <taxon>Eukaryota</taxon>
        <taxon>Metazoa</taxon>
        <taxon>Ecdysozoa</taxon>
        <taxon>Nematoda</taxon>
        <taxon>Enoplea</taxon>
        <taxon>Dorylaimia</taxon>
        <taxon>Dioctophymatida</taxon>
        <taxon>Dioctophymatoidea</taxon>
        <taxon>Soboliphymatidae</taxon>
        <taxon>Soboliphyme</taxon>
    </lineage>
</organism>
<accession>A0A183J118</accession>
<dbReference type="AlphaFoldDB" id="A0A183J118"/>
<protein>
    <submittedName>
        <fullName evidence="4">Membrane protein US9</fullName>
    </submittedName>
</protein>
<evidence type="ECO:0000313" key="4">
    <source>
        <dbReference type="WBParaSite" id="SBAD_0000991401-mRNA-1"/>
    </source>
</evidence>
<name>A0A183J118_9BILA</name>
<reference evidence="2 3" key="2">
    <citation type="submission" date="2018-11" db="EMBL/GenBank/DDBJ databases">
        <authorList>
            <consortium name="Pathogen Informatics"/>
        </authorList>
    </citation>
    <scope>NUCLEOTIDE SEQUENCE [LARGE SCALE GENOMIC DNA]</scope>
</reference>
<dbReference type="Proteomes" id="UP000270296">
    <property type="component" value="Unassembled WGS sequence"/>
</dbReference>
<evidence type="ECO:0000313" key="3">
    <source>
        <dbReference type="Proteomes" id="UP000270296"/>
    </source>
</evidence>
<keyword evidence="1" id="KW-1133">Transmembrane helix</keyword>
<evidence type="ECO:0000256" key="1">
    <source>
        <dbReference type="SAM" id="Phobius"/>
    </source>
</evidence>
<proteinExistence type="predicted"/>
<keyword evidence="1" id="KW-0472">Membrane</keyword>
<dbReference type="EMBL" id="UZAM01012881">
    <property type="protein sequence ID" value="VDP23991.1"/>
    <property type="molecule type" value="Genomic_DNA"/>
</dbReference>
<keyword evidence="1" id="KW-0812">Transmembrane</keyword>
<dbReference type="WBParaSite" id="SBAD_0000991401-mRNA-1">
    <property type="protein sequence ID" value="SBAD_0000991401-mRNA-1"/>
    <property type="gene ID" value="SBAD_0000991401"/>
</dbReference>
<evidence type="ECO:0000313" key="2">
    <source>
        <dbReference type="EMBL" id="VDP23991.1"/>
    </source>
</evidence>
<gene>
    <name evidence="2" type="ORF">SBAD_LOCUS9566</name>
</gene>
<sequence>MPLFNLSDSVKYTPSQPVLRMAPLGAVPQASSPSTSDERSDKSSVFLVREMESLGKESDATSSPSAVVVKTVRFWSSRSKLEKVLLCLLGVTLLSLLILVVMFLLSLGTFGK</sequence>
<reference evidence="4" key="1">
    <citation type="submission" date="2016-06" db="UniProtKB">
        <authorList>
            <consortium name="WormBaseParasite"/>
        </authorList>
    </citation>
    <scope>IDENTIFICATION</scope>
</reference>